<dbReference type="PANTHER" id="PTHR12634:SF37">
    <property type="entry name" value="SIT4 PHOSPHATASE-ASSOCIATED FAMILY PROTEIN"/>
    <property type="match status" value="1"/>
</dbReference>
<gene>
    <name evidence="3" type="ORF">KSP39_PZI020544</name>
</gene>
<dbReference type="AlphaFoldDB" id="A0AAP0B0Q6"/>
<feature type="compositionally biased region" description="Low complexity" evidence="2">
    <location>
        <begin position="628"/>
        <end position="644"/>
    </location>
</feature>
<dbReference type="GO" id="GO:0019888">
    <property type="term" value="F:protein phosphatase regulator activity"/>
    <property type="evidence" value="ECO:0007669"/>
    <property type="project" value="TreeGrafter"/>
</dbReference>
<protein>
    <recommendedName>
        <fullName evidence="5">SIT4 phosphatase-associated family protein</fullName>
    </recommendedName>
</protein>
<proteinExistence type="inferred from homology"/>
<name>A0AAP0B0Q6_9ASPA</name>
<comment type="caution">
    <text evidence="3">The sequence shown here is derived from an EMBL/GenBank/DDBJ whole genome shotgun (WGS) entry which is preliminary data.</text>
</comment>
<dbReference type="InterPro" id="IPR007587">
    <property type="entry name" value="SAPS"/>
</dbReference>
<feature type="compositionally biased region" description="Basic and acidic residues" evidence="2">
    <location>
        <begin position="667"/>
        <end position="690"/>
    </location>
</feature>
<feature type="compositionally biased region" description="Polar residues" evidence="2">
    <location>
        <begin position="692"/>
        <end position="736"/>
    </location>
</feature>
<evidence type="ECO:0000256" key="2">
    <source>
        <dbReference type="SAM" id="MobiDB-lite"/>
    </source>
</evidence>
<comment type="similarity">
    <text evidence="1">Belongs to the SAPS family.</text>
</comment>
<organism evidence="3 4">
    <name type="scientific">Platanthera zijinensis</name>
    <dbReference type="NCBI Taxonomy" id="2320716"/>
    <lineage>
        <taxon>Eukaryota</taxon>
        <taxon>Viridiplantae</taxon>
        <taxon>Streptophyta</taxon>
        <taxon>Embryophyta</taxon>
        <taxon>Tracheophyta</taxon>
        <taxon>Spermatophyta</taxon>
        <taxon>Magnoliopsida</taxon>
        <taxon>Liliopsida</taxon>
        <taxon>Asparagales</taxon>
        <taxon>Orchidaceae</taxon>
        <taxon>Orchidoideae</taxon>
        <taxon>Orchideae</taxon>
        <taxon>Orchidinae</taxon>
        <taxon>Platanthera</taxon>
    </lineage>
</organism>
<sequence>MFWRMPRLSAASPVDIILEKENCTLQDLLDEDEIIQECKSLNERLINFLRERAQVEQLLRYIVEETPDEAEKKQSFKFPFIACEIFTCEVDNIFTTLIEDEELMDLLFSFLKPNRPHSTMLAGYFGKVVLCLMMRRTTQLMSYIQGHPEIFHQLVDLIGITSIMEVLIRLIGADENMYSNYSDALQWVDASDLLDLVVDKFSSSDSPEVHANAAEFLCAVTRYAPSGLAAKICSPSFVGRLFQHALDGSRPKSVLVHSLSVCISLLDPKRLLQSSYQSSRSQLSRGTIVMANPETVAGMLESLGDLLKLLDYSSSEEILPTTYGCLKPPLGKHRLKVVEFISILFTLGSEDAEKELIRVGSLRHVMDLFFAYPYNNVLHHQVENIISSCLESKRSSLVEHLLHEYDIVSNILKVERLPILLTGFNKPTVPAPGRSPPKIGHMGHLTRISNKLVQAANANEILRTILQENSEWTDWYSNVLVKRNALENTYNWACGRPTSVHDRVKDSDDEEFRDRDYDVAALASNLSQAFRFNIHGNEDIEEAHGSLERDNEDVYFDKESAEVLISSLRLGDDQDSSSLFTNSNWFALEDDRVVNDHSTGPVASSSADSPHNDEVIVRVSEEHNNNPSSVQISSSGSDSLDSGSAFHGSSCVNVPVEEPKNSSPPSETEKPPEWIEWREVAESGDLHDLESINISPNPFHNQSPESNEVAQSTDHSESPKTATSILNSASENSDSQVKPDPDESEQK</sequence>
<reference evidence="3 4" key="1">
    <citation type="journal article" date="2022" name="Nat. Plants">
        <title>Genomes of leafy and leafless Platanthera orchids illuminate the evolution of mycoheterotrophy.</title>
        <authorList>
            <person name="Li M.H."/>
            <person name="Liu K.W."/>
            <person name="Li Z."/>
            <person name="Lu H.C."/>
            <person name="Ye Q.L."/>
            <person name="Zhang D."/>
            <person name="Wang J.Y."/>
            <person name="Li Y.F."/>
            <person name="Zhong Z.M."/>
            <person name="Liu X."/>
            <person name="Yu X."/>
            <person name="Liu D.K."/>
            <person name="Tu X.D."/>
            <person name="Liu B."/>
            <person name="Hao Y."/>
            <person name="Liao X.Y."/>
            <person name="Jiang Y.T."/>
            <person name="Sun W.H."/>
            <person name="Chen J."/>
            <person name="Chen Y.Q."/>
            <person name="Ai Y."/>
            <person name="Zhai J.W."/>
            <person name="Wu S.S."/>
            <person name="Zhou Z."/>
            <person name="Hsiao Y.Y."/>
            <person name="Wu W.L."/>
            <person name="Chen Y.Y."/>
            <person name="Lin Y.F."/>
            <person name="Hsu J.L."/>
            <person name="Li C.Y."/>
            <person name="Wang Z.W."/>
            <person name="Zhao X."/>
            <person name="Zhong W.Y."/>
            <person name="Ma X.K."/>
            <person name="Ma L."/>
            <person name="Huang J."/>
            <person name="Chen G.Z."/>
            <person name="Huang M.Z."/>
            <person name="Huang L."/>
            <person name="Peng D.H."/>
            <person name="Luo Y.B."/>
            <person name="Zou S.Q."/>
            <person name="Chen S.P."/>
            <person name="Lan S."/>
            <person name="Tsai W.C."/>
            <person name="Van de Peer Y."/>
            <person name="Liu Z.J."/>
        </authorList>
    </citation>
    <scope>NUCLEOTIDE SEQUENCE [LARGE SCALE GENOMIC DNA]</scope>
    <source>
        <strain evidence="3">Lor287</strain>
    </source>
</reference>
<dbReference type="EMBL" id="JBBWWQ010000018">
    <property type="protein sequence ID" value="KAK8921945.1"/>
    <property type="molecule type" value="Genomic_DNA"/>
</dbReference>
<evidence type="ECO:0000256" key="1">
    <source>
        <dbReference type="ARBA" id="ARBA00006180"/>
    </source>
</evidence>
<keyword evidence="4" id="KW-1185">Reference proteome</keyword>
<evidence type="ECO:0000313" key="4">
    <source>
        <dbReference type="Proteomes" id="UP001418222"/>
    </source>
</evidence>
<evidence type="ECO:0000313" key="3">
    <source>
        <dbReference type="EMBL" id="KAK8921945.1"/>
    </source>
</evidence>
<dbReference type="GO" id="GO:0019903">
    <property type="term" value="F:protein phosphatase binding"/>
    <property type="evidence" value="ECO:0007669"/>
    <property type="project" value="InterPro"/>
</dbReference>
<dbReference type="SUPFAM" id="SSF48371">
    <property type="entry name" value="ARM repeat"/>
    <property type="match status" value="1"/>
</dbReference>
<dbReference type="Proteomes" id="UP001418222">
    <property type="component" value="Unassembled WGS sequence"/>
</dbReference>
<dbReference type="PANTHER" id="PTHR12634">
    <property type="entry name" value="SIT4 YEAST -ASSOCIATING PROTEIN-RELATED"/>
    <property type="match status" value="1"/>
</dbReference>
<evidence type="ECO:0008006" key="5">
    <source>
        <dbReference type="Google" id="ProtNLM"/>
    </source>
</evidence>
<dbReference type="InterPro" id="IPR016024">
    <property type="entry name" value="ARM-type_fold"/>
</dbReference>
<accession>A0AAP0B0Q6</accession>
<feature type="region of interest" description="Disordered" evidence="2">
    <location>
        <begin position="621"/>
        <end position="747"/>
    </location>
</feature>
<dbReference type="Pfam" id="PF04499">
    <property type="entry name" value="SAPS"/>
    <property type="match status" value="1"/>
</dbReference>
<feature type="compositionally biased region" description="Basic and acidic residues" evidence="2">
    <location>
        <begin position="737"/>
        <end position="747"/>
    </location>
</feature>